<feature type="region of interest" description="Disordered" evidence="2">
    <location>
        <begin position="128"/>
        <end position="208"/>
    </location>
</feature>
<dbReference type="Proteomes" id="UP001321450">
    <property type="component" value="Chromosome"/>
</dbReference>
<reference evidence="4" key="1">
    <citation type="journal article" date="2024" name="Int. J. Syst. Evol. Microbiol.">
        <title>Methylomarinovum tepidoasis sp. nov., a moderately thermophilic methanotroph of the family Methylothermaceae isolated from a deep-sea hydrothermal field.</title>
        <authorList>
            <person name="Hirayama H."/>
            <person name="Takaki Y."/>
            <person name="Abe M."/>
            <person name="Miyazaki M."/>
            <person name="Uematsu K."/>
            <person name="Matsui Y."/>
            <person name="Takai K."/>
        </authorList>
    </citation>
    <scope>NUCLEOTIDE SEQUENCE [LARGE SCALE GENOMIC DNA]</scope>
    <source>
        <strain evidence="4">IN45</strain>
    </source>
</reference>
<evidence type="ECO:0008006" key="5">
    <source>
        <dbReference type="Google" id="ProtNLM"/>
    </source>
</evidence>
<dbReference type="KEGG" id="meiy:MIN45_P1613"/>
<dbReference type="EMBL" id="AP024718">
    <property type="protein sequence ID" value="BCX89241.1"/>
    <property type="molecule type" value="Genomic_DNA"/>
</dbReference>
<evidence type="ECO:0000256" key="2">
    <source>
        <dbReference type="SAM" id="MobiDB-lite"/>
    </source>
</evidence>
<dbReference type="GO" id="GO:0015562">
    <property type="term" value="F:efflux transmembrane transporter activity"/>
    <property type="evidence" value="ECO:0007669"/>
    <property type="project" value="TreeGrafter"/>
</dbReference>
<name>A0AAU9CIQ8_9GAMM</name>
<dbReference type="Gene3D" id="1.10.287.470">
    <property type="entry name" value="Helix hairpin bin"/>
    <property type="match status" value="1"/>
</dbReference>
<dbReference type="GO" id="GO:1990281">
    <property type="term" value="C:efflux pump complex"/>
    <property type="evidence" value="ECO:0007669"/>
    <property type="project" value="TreeGrafter"/>
</dbReference>
<feature type="coiled-coil region" evidence="1">
    <location>
        <begin position="96"/>
        <end position="123"/>
    </location>
</feature>
<organism evidence="3 4">
    <name type="scientific">Methylomarinovum tepidoasis</name>
    <dbReference type="NCBI Taxonomy" id="2840183"/>
    <lineage>
        <taxon>Bacteria</taxon>
        <taxon>Pseudomonadati</taxon>
        <taxon>Pseudomonadota</taxon>
        <taxon>Gammaproteobacteria</taxon>
        <taxon>Methylococcales</taxon>
        <taxon>Methylothermaceae</taxon>
        <taxon>Methylomarinovum</taxon>
    </lineage>
</organism>
<sequence>MKRWSLMWLVLLADCGEQKPAESLPETAIAVTVTPAAQADLEIWEESVGGLEAVNAPRLAAEVAGRIVATRAEMGDRVTPGQTLARIDSGDYRLARDLARAEIARLQALLKEARLKVQRLRHLVGAQIRQPGGPGRGRGPLGIAAGAAAGGPGAPAAGRARSGQDRDCQPGRWPGRCSPRLGGRLRKTGFTSVRPHRPDPAARPAALS</sequence>
<evidence type="ECO:0000256" key="1">
    <source>
        <dbReference type="SAM" id="Coils"/>
    </source>
</evidence>
<evidence type="ECO:0000313" key="4">
    <source>
        <dbReference type="Proteomes" id="UP001321450"/>
    </source>
</evidence>
<keyword evidence="1" id="KW-0175">Coiled coil</keyword>
<proteinExistence type="predicted"/>
<dbReference type="PANTHER" id="PTHR30469">
    <property type="entry name" value="MULTIDRUG RESISTANCE PROTEIN MDTA"/>
    <property type="match status" value="1"/>
</dbReference>
<protein>
    <recommendedName>
        <fullName evidence="5">Membrane fusion protein biotin-lipoyl like domain-containing protein</fullName>
    </recommendedName>
</protein>
<dbReference type="AlphaFoldDB" id="A0AAU9CIQ8"/>
<keyword evidence="4" id="KW-1185">Reference proteome</keyword>
<dbReference type="Gene3D" id="2.40.50.100">
    <property type="match status" value="1"/>
</dbReference>
<gene>
    <name evidence="3" type="ORF">MIN45_P1613</name>
</gene>
<accession>A0AAU9CIQ8</accession>
<dbReference type="SUPFAM" id="SSF111369">
    <property type="entry name" value="HlyD-like secretion proteins"/>
    <property type="match status" value="1"/>
</dbReference>
<evidence type="ECO:0000313" key="3">
    <source>
        <dbReference type="EMBL" id="BCX89241.1"/>
    </source>
</evidence>